<dbReference type="OrthoDB" id="2610578at2"/>
<organism evidence="1 2">
    <name type="scientific">Seinonella peptonophila</name>
    <dbReference type="NCBI Taxonomy" id="112248"/>
    <lineage>
        <taxon>Bacteria</taxon>
        <taxon>Bacillati</taxon>
        <taxon>Bacillota</taxon>
        <taxon>Bacilli</taxon>
        <taxon>Bacillales</taxon>
        <taxon>Thermoactinomycetaceae</taxon>
        <taxon>Seinonella</taxon>
    </lineage>
</organism>
<proteinExistence type="predicted"/>
<evidence type="ECO:0000313" key="2">
    <source>
        <dbReference type="Proteomes" id="UP000184476"/>
    </source>
</evidence>
<dbReference type="RefSeq" id="WP_073153615.1">
    <property type="nucleotide sequence ID" value="NZ_FQVL01000002.1"/>
</dbReference>
<dbReference type="EMBL" id="FQVL01000002">
    <property type="protein sequence ID" value="SHE65789.1"/>
    <property type="molecule type" value="Genomic_DNA"/>
</dbReference>
<dbReference type="AlphaFoldDB" id="A0A1M4V9Z0"/>
<dbReference type="Proteomes" id="UP000184476">
    <property type="component" value="Unassembled WGS sequence"/>
</dbReference>
<sequence length="135" mass="16250">MPRPKLPPAKDWRSRDIKDWNAVTFRAYIVNQHHLIFNSKYFTNSIQAENANIKRMYEEFGKEVTKVFIDICFQNFKPRPPYRGVSFMFCFSYLRSKYLPLAINQVEQQIEQEKHQQASLNRINEDEIQNKINLF</sequence>
<dbReference type="STRING" id="112248.SAMN05444392_102256"/>
<gene>
    <name evidence="1" type="ORF">SAMN05444392_102256</name>
</gene>
<name>A0A1M4V9Z0_9BACL</name>
<reference evidence="1 2" key="1">
    <citation type="submission" date="2016-11" db="EMBL/GenBank/DDBJ databases">
        <authorList>
            <person name="Jaros S."/>
            <person name="Januszkiewicz K."/>
            <person name="Wedrychowicz H."/>
        </authorList>
    </citation>
    <scope>NUCLEOTIDE SEQUENCE [LARGE SCALE GENOMIC DNA]</scope>
    <source>
        <strain evidence="1 2">DSM 44666</strain>
    </source>
</reference>
<evidence type="ECO:0000313" key="1">
    <source>
        <dbReference type="EMBL" id="SHE65789.1"/>
    </source>
</evidence>
<protein>
    <submittedName>
        <fullName evidence="1">Uncharacterized protein</fullName>
    </submittedName>
</protein>
<accession>A0A1M4V9Z0</accession>
<keyword evidence="2" id="KW-1185">Reference proteome</keyword>